<keyword evidence="1" id="KW-0732">Signal</keyword>
<keyword evidence="3" id="KW-1185">Reference proteome</keyword>
<dbReference type="RefSeq" id="WP_090829049.1">
    <property type="nucleotide sequence ID" value="NZ_FOBH01000009.1"/>
</dbReference>
<dbReference type="OrthoDB" id="9775763at2"/>
<feature type="signal peptide" evidence="1">
    <location>
        <begin position="1"/>
        <end position="31"/>
    </location>
</feature>
<accession>A0A1H7PGG8</accession>
<evidence type="ECO:0000256" key="1">
    <source>
        <dbReference type="SAM" id="SignalP"/>
    </source>
</evidence>
<feature type="chain" id="PRO_5011565131" evidence="1">
    <location>
        <begin position="32"/>
        <end position="442"/>
    </location>
</feature>
<dbReference type="Pfam" id="PF07642">
    <property type="entry name" value="BBP2"/>
    <property type="match status" value="1"/>
</dbReference>
<gene>
    <name evidence="2" type="ORF">SAMN05216387_10927</name>
</gene>
<dbReference type="Proteomes" id="UP000198620">
    <property type="component" value="Unassembled WGS sequence"/>
</dbReference>
<evidence type="ECO:0000313" key="2">
    <source>
        <dbReference type="EMBL" id="SEL34881.1"/>
    </source>
</evidence>
<evidence type="ECO:0000313" key="3">
    <source>
        <dbReference type="Proteomes" id="UP000198620"/>
    </source>
</evidence>
<dbReference type="SUPFAM" id="SSF56935">
    <property type="entry name" value="Porins"/>
    <property type="match status" value="1"/>
</dbReference>
<proteinExistence type="predicted"/>
<dbReference type="STRING" id="1233.SAMN05216387_10927"/>
<reference evidence="2 3" key="1">
    <citation type="submission" date="2016-10" db="EMBL/GenBank/DDBJ databases">
        <authorList>
            <person name="de Groot N.N."/>
        </authorList>
    </citation>
    <scope>NUCLEOTIDE SEQUENCE [LARGE SCALE GENOMIC DNA]</scope>
    <source>
        <strain evidence="2 3">Nv1</strain>
    </source>
</reference>
<dbReference type="EMBL" id="FOBH01000009">
    <property type="protein sequence ID" value="SEL34881.1"/>
    <property type="molecule type" value="Genomic_DNA"/>
</dbReference>
<organism evidence="2 3">
    <name type="scientific">Nitrosovibrio tenuis</name>
    <dbReference type="NCBI Taxonomy" id="1233"/>
    <lineage>
        <taxon>Bacteria</taxon>
        <taxon>Pseudomonadati</taxon>
        <taxon>Pseudomonadota</taxon>
        <taxon>Betaproteobacteria</taxon>
        <taxon>Nitrosomonadales</taxon>
        <taxon>Nitrosomonadaceae</taxon>
        <taxon>Nitrosovibrio</taxon>
    </lineage>
</organism>
<dbReference type="AlphaFoldDB" id="A0A1H7PGG8"/>
<protein>
    <submittedName>
        <fullName evidence="2">Putative beta-barrel porin-2, OmpL-like. bbp2</fullName>
    </submittedName>
</protein>
<sequence length="442" mass="49071">MKCIPKCTNSILLFALFVLSPVIVSSSTAVARDITDLLKDSGVKVGGWINGGATYNANNPSNGYNGSVTFADRANRPQLNQFNIYIQRTVVSEGKTFDIGGRFDFMFGTDAIYTQAFGIPPFDVNTGQPLDRGNWDLNLCCKSTRTYGIALPQAYLEAYVPVGNGLNIKAGHFYSPTGYETVPAPDNFFYTHAYSFNNGEPFTHVGVVGNYPASSNWSVMGGVTTGSATGGWDGTFDKQLGNWGGLGGLTWTSDDRRTSANITGTYAETSTRSNEPWGMYNIVLQHRVTSKTHLVLHHVHGYAGGVLLNGTHKNAEWYSINTHLYYDLLNDLTIGLRTEWFRDRDGFRVFSPFRVVAATDNTGFSFAGSFIPTSAPADYYQVTLGMNWKPAKRLNLDWKPMQKLNIRPNIRYDRADGLHQTYRPFDNRKDQFLFSVDATIPF</sequence>
<name>A0A1H7PGG8_9PROT</name>
<dbReference type="InterPro" id="IPR011486">
    <property type="entry name" value="BBP2"/>
</dbReference>